<evidence type="ECO:0000313" key="3">
    <source>
        <dbReference type="Proteomes" id="UP001497623"/>
    </source>
</evidence>
<protein>
    <submittedName>
        <fullName evidence="2">Uncharacterized protein</fullName>
    </submittedName>
</protein>
<keyword evidence="3" id="KW-1185">Reference proteome</keyword>
<accession>A0AAV2PXP5</accession>
<evidence type="ECO:0000256" key="1">
    <source>
        <dbReference type="SAM" id="MobiDB-lite"/>
    </source>
</evidence>
<sequence>SYVQFSGDLECSTPDLSQICHHYPHISEQRKVKGDSAPTSTDTDVDPSEEISSIEVGLNYATDNCLKIFHKSFEKRRHNLKDDFLQVGYHTRASPDNGEKQTLRGRSNHTKETAPQLLSLLSVVTVRFGGSGDRDNFVPWNIIPYKTRNVPLKTLVPQGSIRKSHLKTLHGTSKIGETNCCCTSLLQTAFSQVNNSDSGHSRSSRSRRLSTINRGSNITHCIKSSHRRGSVEATYNCRGILLGGTSIHRRSLLKGNYKGIIIHNDPFGNKAQSQKRAYLPFYQKENKQGTLRTNIREKAFI</sequence>
<dbReference type="Proteomes" id="UP001497623">
    <property type="component" value="Unassembled WGS sequence"/>
</dbReference>
<dbReference type="AlphaFoldDB" id="A0AAV2PXP5"/>
<feature type="non-terminal residue" evidence="2">
    <location>
        <position position="301"/>
    </location>
</feature>
<gene>
    <name evidence="2" type="ORF">MNOR_LOCUS5937</name>
</gene>
<name>A0AAV2PXP5_MEGNR</name>
<reference evidence="2 3" key="1">
    <citation type="submission" date="2024-05" db="EMBL/GenBank/DDBJ databases">
        <authorList>
            <person name="Wallberg A."/>
        </authorList>
    </citation>
    <scope>NUCLEOTIDE SEQUENCE [LARGE SCALE GENOMIC DNA]</scope>
</reference>
<organism evidence="2 3">
    <name type="scientific">Meganyctiphanes norvegica</name>
    <name type="common">Northern krill</name>
    <name type="synonym">Thysanopoda norvegica</name>
    <dbReference type="NCBI Taxonomy" id="48144"/>
    <lineage>
        <taxon>Eukaryota</taxon>
        <taxon>Metazoa</taxon>
        <taxon>Ecdysozoa</taxon>
        <taxon>Arthropoda</taxon>
        <taxon>Crustacea</taxon>
        <taxon>Multicrustacea</taxon>
        <taxon>Malacostraca</taxon>
        <taxon>Eumalacostraca</taxon>
        <taxon>Eucarida</taxon>
        <taxon>Euphausiacea</taxon>
        <taxon>Euphausiidae</taxon>
        <taxon>Meganyctiphanes</taxon>
    </lineage>
</organism>
<evidence type="ECO:0000313" key="2">
    <source>
        <dbReference type="EMBL" id="CAL4066690.1"/>
    </source>
</evidence>
<feature type="non-terminal residue" evidence="2">
    <location>
        <position position="1"/>
    </location>
</feature>
<proteinExistence type="predicted"/>
<comment type="caution">
    <text evidence="2">The sequence shown here is derived from an EMBL/GenBank/DDBJ whole genome shotgun (WGS) entry which is preliminary data.</text>
</comment>
<dbReference type="EMBL" id="CAXKWB010002357">
    <property type="protein sequence ID" value="CAL4066690.1"/>
    <property type="molecule type" value="Genomic_DNA"/>
</dbReference>
<feature type="region of interest" description="Disordered" evidence="1">
    <location>
        <begin position="91"/>
        <end position="111"/>
    </location>
</feature>
<feature type="region of interest" description="Disordered" evidence="1">
    <location>
        <begin position="28"/>
        <end position="49"/>
    </location>
</feature>